<dbReference type="AlphaFoldDB" id="A0ABD2C6W5"/>
<name>A0ABD2C6W5_VESSQ</name>
<keyword evidence="2" id="KW-1185">Reference proteome</keyword>
<organism evidence="1 2">
    <name type="scientific">Vespula squamosa</name>
    <name type="common">Southern yellow jacket</name>
    <name type="synonym">Wasp</name>
    <dbReference type="NCBI Taxonomy" id="30214"/>
    <lineage>
        <taxon>Eukaryota</taxon>
        <taxon>Metazoa</taxon>
        <taxon>Ecdysozoa</taxon>
        <taxon>Arthropoda</taxon>
        <taxon>Hexapoda</taxon>
        <taxon>Insecta</taxon>
        <taxon>Pterygota</taxon>
        <taxon>Neoptera</taxon>
        <taxon>Endopterygota</taxon>
        <taxon>Hymenoptera</taxon>
        <taxon>Apocrita</taxon>
        <taxon>Aculeata</taxon>
        <taxon>Vespoidea</taxon>
        <taxon>Vespidae</taxon>
        <taxon>Vespinae</taxon>
        <taxon>Vespula</taxon>
    </lineage>
</organism>
<accession>A0ABD2C6W5</accession>
<dbReference type="Proteomes" id="UP001607302">
    <property type="component" value="Unassembled WGS sequence"/>
</dbReference>
<dbReference type="EMBL" id="JAUDFV010000020">
    <property type="protein sequence ID" value="KAL2740749.1"/>
    <property type="molecule type" value="Genomic_DNA"/>
</dbReference>
<sequence length="40" mass="4337">MKVVVVVIVLAAVVVMTTIVAAFEFHISTPMRQSVLPIRA</sequence>
<evidence type="ECO:0000313" key="1">
    <source>
        <dbReference type="EMBL" id="KAL2740749.1"/>
    </source>
</evidence>
<proteinExistence type="predicted"/>
<protein>
    <recommendedName>
        <fullName evidence="3">Hepcidin</fullName>
    </recommendedName>
</protein>
<reference evidence="1 2" key="1">
    <citation type="journal article" date="2024" name="Ann. Entomol. Soc. Am.">
        <title>Genomic analyses of the southern and eastern yellowjacket wasps (Hymenoptera: Vespidae) reveal evolutionary signatures of social life.</title>
        <authorList>
            <person name="Catto M.A."/>
            <person name="Caine P.B."/>
            <person name="Orr S.E."/>
            <person name="Hunt B.G."/>
            <person name="Goodisman M.A.D."/>
        </authorList>
    </citation>
    <scope>NUCLEOTIDE SEQUENCE [LARGE SCALE GENOMIC DNA]</scope>
    <source>
        <strain evidence="1">233</strain>
        <tissue evidence="1">Head and thorax</tissue>
    </source>
</reference>
<comment type="caution">
    <text evidence="1">The sequence shown here is derived from an EMBL/GenBank/DDBJ whole genome shotgun (WGS) entry which is preliminary data.</text>
</comment>
<evidence type="ECO:0000313" key="2">
    <source>
        <dbReference type="Proteomes" id="UP001607302"/>
    </source>
</evidence>
<gene>
    <name evidence="1" type="ORF">V1478_000890</name>
</gene>
<evidence type="ECO:0008006" key="3">
    <source>
        <dbReference type="Google" id="ProtNLM"/>
    </source>
</evidence>